<proteinExistence type="predicted"/>
<keyword evidence="1" id="KW-1133">Transmembrane helix</keyword>
<keyword evidence="3" id="KW-1185">Reference proteome</keyword>
<sequence length="79" mass="8184">MASKYAPEETAGSTAMSDRTQWLVVAALVLATLLVPALVYLRAGGGIAVLGFPYIDTLVALPMIPALVLAAIGVWSAVR</sequence>
<evidence type="ECO:0000313" key="2">
    <source>
        <dbReference type="EMBL" id="GGL51957.1"/>
    </source>
</evidence>
<keyword evidence="1" id="KW-0472">Membrane</keyword>
<dbReference type="AlphaFoldDB" id="A0A830FH18"/>
<reference evidence="2" key="2">
    <citation type="submission" date="2020-09" db="EMBL/GenBank/DDBJ databases">
        <authorList>
            <person name="Sun Q."/>
            <person name="Ohkuma M."/>
        </authorList>
    </citation>
    <scope>NUCLEOTIDE SEQUENCE</scope>
    <source>
        <strain evidence="2">JCM 19596</strain>
    </source>
</reference>
<dbReference type="Proteomes" id="UP000607197">
    <property type="component" value="Unassembled WGS sequence"/>
</dbReference>
<feature type="transmembrane region" description="Helical" evidence="1">
    <location>
        <begin position="53"/>
        <end position="78"/>
    </location>
</feature>
<gene>
    <name evidence="2" type="ORF">GCM10009039_07760</name>
</gene>
<dbReference type="Pfam" id="PF25932">
    <property type="entry name" value="DUF7977"/>
    <property type="match status" value="1"/>
</dbReference>
<evidence type="ECO:0000313" key="3">
    <source>
        <dbReference type="Proteomes" id="UP000607197"/>
    </source>
</evidence>
<name>A0A830FH18_9EURY</name>
<feature type="transmembrane region" description="Helical" evidence="1">
    <location>
        <begin position="20"/>
        <end position="41"/>
    </location>
</feature>
<organism evidence="2 3">
    <name type="scientific">Halocalculus aciditolerans</name>
    <dbReference type="NCBI Taxonomy" id="1383812"/>
    <lineage>
        <taxon>Archaea</taxon>
        <taxon>Methanobacteriati</taxon>
        <taxon>Methanobacteriota</taxon>
        <taxon>Stenosarchaea group</taxon>
        <taxon>Halobacteria</taxon>
        <taxon>Halobacteriales</taxon>
        <taxon>Halobacteriaceae</taxon>
        <taxon>Halocalculus</taxon>
    </lineage>
</organism>
<dbReference type="RefSeq" id="WP_188976031.1">
    <property type="nucleotide sequence ID" value="NZ_BMPG01000001.1"/>
</dbReference>
<evidence type="ECO:0000256" key="1">
    <source>
        <dbReference type="SAM" id="Phobius"/>
    </source>
</evidence>
<reference evidence="2" key="1">
    <citation type="journal article" date="2014" name="Int. J. Syst. Evol. Microbiol.">
        <title>Complete genome sequence of Corynebacterium casei LMG S-19264T (=DSM 44701T), isolated from a smear-ripened cheese.</title>
        <authorList>
            <consortium name="US DOE Joint Genome Institute (JGI-PGF)"/>
            <person name="Walter F."/>
            <person name="Albersmeier A."/>
            <person name="Kalinowski J."/>
            <person name="Ruckert C."/>
        </authorList>
    </citation>
    <scope>NUCLEOTIDE SEQUENCE</scope>
    <source>
        <strain evidence="2">JCM 19596</strain>
    </source>
</reference>
<keyword evidence="1" id="KW-0812">Transmembrane</keyword>
<comment type="caution">
    <text evidence="2">The sequence shown here is derived from an EMBL/GenBank/DDBJ whole genome shotgun (WGS) entry which is preliminary data.</text>
</comment>
<accession>A0A830FH18</accession>
<dbReference type="EMBL" id="BMPG01000001">
    <property type="protein sequence ID" value="GGL51957.1"/>
    <property type="molecule type" value="Genomic_DNA"/>
</dbReference>
<dbReference type="InterPro" id="IPR058283">
    <property type="entry name" value="DUF7977"/>
</dbReference>
<protein>
    <submittedName>
        <fullName evidence="2">Uncharacterized protein</fullName>
    </submittedName>
</protein>